<evidence type="ECO:0000313" key="1">
    <source>
        <dbReference type="EMBL" id="KAG2566920.1"/>
    </source>
</evidence>
<protein>
    <submittedName>
        <fullName evidence="1">Uncharacterized protein</fullName>
    </submittedName>
</protein>
<evidence type="ECO:0000313" key="2">
    <source>
        <dbReference type="Proteomes" id="UP000823388"/>
    </source>
</evidence>
<organism evidence="1 2">
    <name type="scientific">Panicum virgatum</name>
    <name type="common">Blackwell switchgrass</name>
    <dbReference type="NCBI Taxonomy" id="38727"/>
    <lineage>
        <taxon>Eukaryota</taxon>
        <taxon>Viridiplantae</taxon>
        <taxon>Streptophyta</taxon>
        <taxon>Embryophyta</taxon>
        <taxon>Tracheophyta</taxon>
        <taxon>Spermatophyta</taxon>
        <taxon>Magnoliopsida</taxon>
        <taxon>Liliopsida</taxon>
        <taxon>Poales</taxon>
        <taxon>Poaceae</taxon>
        <taxon>PACMAD clade</taxon>
        <taxon>Panicoideae</taxon>
        <taxon>Panicodae</taxon>
        <taxon>Paniceae</taxon>
        <taxon>Panicinae</taxon>
        <taxon>Panicum</taxon>
        <taxon>Panicum sect. Hiantes</taxon>
    </lineage>
</organism>
<gene>
    <name evidence="1" type="ORF">PVAP13_7NG233317</name>
</gene>
<dbReference type="Proteomes" id="UP000823388">
    <property type="component" value="Chromosome 7N"/>
</dbReference>
<keyword evidence="2" id="KW-1185">Reference proteome</keyword>
<comment type="caution">
    <text evidence="1">The sequence shown here is derived from an EMBL/GenBank/DDBJ whole genome shotgun (WGS) entry which is preliminary data.</text>
</comment>
<name>A0A8T0PZ59_PANVG</name>
<sequence length="104" mass="12082">MEVDSNDLYSSKSAYEYMIFNLLVHTALSTTKQFGKPSQKELETTKHLCLHCCFAQEVWALVRHWIDGLISIPTAGMEVEEWWNTSLQTSKPQVLRTELGWQLY</sequence>
<dbReference type="EMBL" id="CM029050">
    <property type="protein sequence ID" value="KAG2566920.1"/>
    <property type="molecule type" value="Genomic_DNA"/>
</dbReference>
<proteinExistence type="predicted"/>
<reference evidence="1 2" key="1">
    <citation type="submission" date="2020-05" db="EMBL/GenBank/DDBJ databases">
        <title>WGS assembly of Panicum virgatum.</title>
        <authorList>
            <person name="Lovell J.T."/>
            <person name="Jenkins J."/>
            <person name="Shu S."/>
            <person name="Juenger T.E."/>
            <person name="Schmutz J."/>
        </authorList>
    </citation>
    <scope>NUCLEOTIDE SEQUENCE [LARGE SCALE GENOMIC DNA]</scope>
    <source>
        <strain evidence="2">cv. AP13</strain>
    </source>
</reference>
<dbReference type="AlphaFoldDB" id="A0A8T0PZ59"/>
<accession>A0A8T0PZ59</accession>